<gene>
    <name evidence="2" type="ORF">JI746_12095</name>
</gene>
<dbReference type="EMBL" id="JAEQND010000006">
    <property type="protein sequence ID" value="MBL0425852.1"/>
    <property type="molecule type" value="Genomic_DNA"/>
</dbReference>
<feature type="signal peptide" evidence="1">
    <location>
        <begin position="1"/>
        <end position="20"/>
    </location>
</feature>
<dbReference type="Proteomes" id="UP000622707">
    <property type="component" value="Unassembled WGS sequence"/>
</dbReference>
<keyword evidence="3" id="KW-1185">Reference proteome</keyword>
<proteinExistence type="predicted"/>
<feature type="chain" id="PRO_5046698756" description="DUF4124 domain-containing protein" evidence="1">
    <location>
        <begin position="21"/>
        <end position="208"/>
    </location>
</feature>
<sequence length="208" mass="21616">MKAKIALLVGLLLAGANAMACYTVYDGSSRVVYQGVESPVDMSLPLHQALSQRFPRGAQMVFDQTANCRPVGLAQLPRPSGTDVPPNTIRLERTGTQGPSSSAPAPLFTERETAERANLPHTQVAGDIVVVPPAVAERAMHATVTVLPASTFAAATPPNTAVLGAGPAPARTGAARAPGGKPNVVITEMRDPPITVIETNGTRIISPR</sequence>
<evidence type="ECO:0000313" key="3">
    <source>
        <dbReference type="Proteomes" id="UP000622707"/>
    </source>
</evidence>
<name>A0ABS1JNL3_9BURK</name>
<accession>A0ABS1JNL3</accession>
<comment type="caution">
    <text evidence="2">The sequence shown here is derived from an EMBL/GenBank/DDBJ whole genome shotgun (WGS) entry which is preliminary data.</text>
</comment>
<dbReference type="RefSeq" id="WP_201689761.1">
    <property type="nucleotide sequence ID" value="NZ_JAEQND010000006.1"/>
</dbReference>
<evidence type="ECO:0000256" key="1">
    <source>
        <dbReference type="SAM" id="SignalP"/>
    </source>
</evidence>
<evidence type="ECO:0000313" key="2">
    <source>
        <dbReference type="EMBL" id="MBL0425852.1"/>
    </source>
</evidence>
<protein>
    <recommendedName>
        <fullName evidence="4">DUF4124 domain-containing protein</fullName>
    </recommendedName>
</protein>
<keyword evidence="1" id="KW-0732">Signal</keyword>
<reference evidence="2 3" key="1">
    <citation type="journal article" date="2017" name="Int. J. Syst. Evol. Microbiol.">
        <title>Ramlibacter alkalitolerans sp. nov., alkali-tolerant bacterium isolated from soil of ginseng.</title>
        <authorList>
            <person name="Lee D.H."/>
            <person name="Cha C.J."/>
        </authorList>
    </citation>
    <scope>NUCLEOTIDE SEQUENCE [LARGE SCALE GENOMIC DNA]</scope>
    <source>
        <strain evidence="2 3">KACC 19305</strain>
    </source>
</reference>
<evidence type="ECO:0008006" key="4">
    <source>
        <dbReference type="Google" id="ProtNLM"/>
    </source>
</evidence>
<organism evidence="2 3">
    <name type="scientific">Ramlibacter alkalitolerans</name>
    <dbReference type="NCBI Taxonomy" id="2039631"/>
    <lineage>
        <taxon>Bacteria</taxon>
        <taxon>Pseudomonadati</taxon>
        <taxon>Pseudomonadota</taxon>
        <taxon>Betaproteobacteria</taxon>
        <taxon>Burkholderiales</taxon>
        <taxon>Comamonadaceae</taxon>
        <taxon>Ramlibacter</taxon>
    </lineage>
</organism>